<comment type="caution">
    <text evidence="10">The sequence shown here is derived from an EMBL/GenBank/DDBJ whole genome shotgun (WGS) entry which is preliminary data.</text>
</comment>
<evidence type="ECO:0000256" key="2">
    <source>
        <dbReference type="ARBA" id="ARBA00022448"/>
    </source>
</evidence>
<evidence type="ECO:0000313" key="11">
    <source>
        <dbReference type="Proteomes" id="UP000614047"/>
    </source>
</evidence>
<evidence type="ECO:0000313" key="10">
    <source>
        <dbReference type="EMBL" id="MBG6093461.1"/>
    </source>
</evidence>
<dbReference type="PANTHER" id="PTHR43790">
    <property type="entry name" value="CARBOHYDRATE TRANSPORT ATP-BINDING PROTEIN MG119-RELATED"/>
    <property type="match status" value="1"/>
</dbReference>
<keyword evidence="2" id="KW-0813">Transport</keyword>
<keyword evidence="5" id="KW-0547">Nucleotide-binding</keyword>
<evidence type="ECO:0000256" key="1">
    <source>
        <dbReference type="ARBA" id="ARBA00004202"/>
    </source>
</evidence>
<keyword evidence="6 10" id="KW-0067">ATP-binding</keyword>
<dbReference type="SUPFAM" id="SSF52540">
    <property type="entry name" value="P-loop containing nucleoside triphosphate hydrolases"/>
    <property type="match status" value="2"/>
</dbReference>
<dbReference type="PROSITE" id="PS50893">
    <property type="entry name" value="ABC_TRANSPORTER_2"/>
    <property type="match status" value="2"/>
</dbReference>
<feature type="domain" description="ABC transporter" evidence="9">
    <location>
        <begin position="8"/>
        <end position="244"/>
    </location>
</feature>
<evidence type="ECO:0000256" key="8">
    <source>
        <dbReference type="ARBA" id="ARBA00023136"/>
    </source>
</evidence>
<dbReference type="PANTHER" id="PTHR43790:SF9">
    <property type="entry name" value="GALACTOFURANOSE TRANSPORTER ATP-BINDING PROTEIN YTFR"/>
    <property type="match status" value="1"/>
</dbReference>
<sequence>MPEPEPVLEADGVSKRFPGVLALDEVSFRLLPGEVHALVGENGAGKSTLIKVLTGVHRPDGGRIRYRGGPAAFGTPLDAQRAGISTIYQEVNLVPLMSVARNLMLGHEPRNRLGVIDLPRLHAAAGRTLADFGVRTDVRRPLRSLGVGAQQMVALARAVSVDARVVVMDEPTSSLEPREVETLFGVIGGLRERGISTIYVSHRLDELYRICDRVTVLRDGRVAHTGPLAGLDRLRLISLMLGRDLADVRAGGVTRFSGGHAAAGGPPVVEARSLSRRHVLSDVSVAVRPGEVVGLGGLLGAGRTETAKAIAGALPLDGGRVTVAGVPLRRRTTAAAIRAGVSLLPEDRKAEGIVPTLSVRDNIALAALPRLARAGLVSDARVDRVVDTFMRRLRIRAASPDQRVSELSGGNQQKVLLARWLAMHPKALLLDEPTRGIDVGAKAEVQALVDELARDGLGVLLISSDLEELVEGSDRVVVLRDGAVVGELAGDQVTEERIMAAIAGRPGEEDHG</sequence>
<organism evidence="10 11">
    <name type="scientific">Actinomadura viridis</name>
    <dbReference type="NCBI Taxonomy" id="58110"/>
    <lineage>
        <taxon>Bacteria</taxon>
        <taxon>Bacillati</taxon>
        <taxon>Actinomycetota</taxon>
        <taxon>Actinomycetes</taxon>
        <taxon>Streptosporangiales</taxon>
        <taxon>Thermomonosporaceae</taxon>
        <taxon>Actinomadura</taxon>
    </lineage>
</organism>
<keyword evidence="11" id="KW-1185">Reference proteome</keyword>
<dbReference type="GO" id="GO:0005886">
    <property type="term" value="C:plasma membrane"/>
    <property type="evidence" value="ECO:0007669"/>
    <property type="project" value="UniProtKB-SubCell"/>
</dbReference>
<evidence type="ECO:0000259" key="9">
    <source>
        <dbReference type="PROSITE" id="PS50893"/>
    </source>
</evidence>
<keyword evidence="4" id="KW-0677">Repeat</keyword>
<keyword evidence="7" id="KW-1278">Translocase</keyword>
<comment type="subcellular location">
    <subcellularLocation>
        <location evidence="1">Cell membrane</location>
        <topology evidence="1">Peripheral membrane protein</topology>
    </subcellularLocation>
</comment>
<dbReference type="InterPro" id="IPR003439">
    <property type="entry name" value="ABC_transporter-like_ATP-bd"/>
</dbReference>
<evidence type="ECO:0000256" key="6">
    <source>
        <dbReference type="ARBA" id="ARBA00022840"/>
    </source>
</evidence>
<dbReference type="CDD" id="cd03215">
    <property type="entry name" value="ABC_Carb_Monos_II"/>
    <property type="match status" value="1"/>
</dbReference>
<dbReference type="Proteomes" id="UP000614047">
    <property type="component" value="Unassembled WGS sequence"/>
</dbReference>
<dbReference type="InterPro" id="IPR050107">
    <property type="entry name" value="ABC_carbohydrate_import_ATPase"/>
</dbReference>
<keyword evidence="3" id="KW-1003">Cell membrane</keyword>
<dbReference type="InterPro" id="IPR027417">
    <property type="entry name" value="P-loop_NTPase"/>
</dbReference>
<accession>A0A931DTA3</accession>
<dbReference type="Gene3D" id="3.40.50.300">
    <property type="entry name" value="P-loop containing nucleotide triphosphate hydrolases"/>
    <property type="match status" value="2"/>
</dbReference>
<dbReference type="FunFam" id="3.40.50.300:FF:000127">
    <property type="entry name" value="Ribose import ATP-binding protein RbsA"/>
    <property type="match status" value="1"/>
</dbReference>
<feature type="domain" description="ABC transporter" evidence="9">
    <location>
        <begin position="248"/>
        <end position="506"/>
    </location>
</feature>
<dbReference type="EMBL" id="JADOUA010000001">
    <property type="protein sequence ID" value="MBG6093461.1"/>
    <property type="molecule type" value="Genomic_DNA"/>
</dbReference>
<dbReference type="PROSITE" id="PS00211">
    <property type="entry name" value="ABC_TRANSPORTER_1"/>
    <property type="match status" value="1"/>
</dbReference>
<dbReference type="InterPro" id="IPR017871">
    <property type="entry name" value="ABC_transporter-like_CS"/>
</dbReference>
<reference evidence="10" key="1">
    <citation type="submission" date="2020-11" db="EMBL/GenBank/DDBJ databases">
        <title>Sequencing the genomes of 1000 actinobacteria strains.</title>
        <authorList>
            <person name="Klenk H.-P."/>
        </authorList>
    </citation>
    <scope>NUCLEOTIDE SEQUENCE</scope>
    <source>
        <strain evidence="10">DSM 43175</strain>
    </source>
</reference>
<proteinExistence type="predicted"/>
<dbReference type="AlphaFoldDB" id="A0A931DTA3"/>
<gene>
    <name evidence="10" type="ORF">IW256_007574</name>
</gene>
<dbReference type="CDD" id="cd03216">
    <property type="entry name" value="ABC_Carb_Monos_I"/>
    <property type="match status" value="1"/>
</dbReference>
<keyword evidence="8" id="KW-0472">Membrane</keyword>
<evidence type="ECO:0000256" key="4">
    <source>
        <dbReference type="ARBA" id="ARBA00022737"/>
    </source>
</evidence>
<evidence type="ECO:0000256" key="5">
    <source>
        <dbReference type="ARBA" id="ARBA00022741"/>
    </source>
</evidence>
<dbReference type="GO" id="GO:0016887">
    <property type="term" value="F:ATP hydrolysis activity"/>
    <property type="evidence" value="ECO:0007669"/>
    <property type="project" value="InterPro"/>
</dbReference>
<evidence type="ECO:0000256" key="7">
    <source>
        <dbReference type="ARBA" id="ARBA00022967"/>
    </source>
</evidence>
<evidence type="ECO:0000256" key="3">
    <source>
        <dbReference type="ARBA" id="ARBA00022475"/>
    </source>
</evidence>
<dbReference type="SMART" id="SM00382">
    <property type="entry name" value="AAA"/>
    <property type="match status" value="2"/>
</dbReference>
<dbReference type="GO" id="GO:0005524">
    <property type="term" value="F:ATP binding"/>
    <property type="evidence" value="ECO:0007669"/>
    <property type="project" value="UniProtKB-KW"/>
</dbReference>
<dbReference type="RefSeq" id="WP_307829330.1">
    <property type="nucleotide sequence ID" value="NZ_BAABES010000030.1"/>
</dbReference>
<dbReference type="Pfam" id="PF00005">
    <property type="entry name" value="ABC_tran"/>
    <property type="match status" value="2"/>
</dbReference>
<protein>
    <submittedName>
        <fullName evidence="10">Ribose transport system ATP-binding protein</fullName>
    </submittedName>
</protein>
<dbReference type="InterPro" id="IPR003593">
    <property type="entry name" value="AAA+_ATPase"/>
</dbReference>
<name>A0A931DTA3_9ACTN</name>